<sequence>MCALRLRASGRVIAELHGAGAGCQVGAIDIGLCGYIGIGVYLRSGLLGVAGSRMVDEIVGVGVLTVTGVPAVLGRLGVLAVPGAYGVLRGLRGLGVGGVGGEGFGV</sequence>
<protein>
    <submittedName>
        <fullName evidence="1">Uncharacterized protein</fullName>
    </submittedName>
</protein>
<proteinExistence type="predicted"/>
<dbReference type="RefSeq" id="WP_346231191.1">
    <property type="nucleotide sequence ID" value="NZ_JBDJAW010000145.1"/>
</dbReference>
<evidence type="ECO:0000313" key="1">
    <source>
        <dbReference type="EMBL" id="MEN3541371.1"/>
    </source>
</evidence>
<gene>
    <name evidence="1" type="ORF">AAH991_40150</name>
</gene>
<feature type="non-terminal residue" evidence="1">
    <location>
        <position position="106"/>
    </location>
</feature>
<organism evidence="1 2">
    <name type="scientific">Microbispora maris</name>
    <dbReference type="NCBI Taxonomy" id="3144104"/>
    <lineage>
        <taxon>Bacteria</taxon>
        <taxon>Bacillati</taxon>
        <taxon>Actinomycetota</taxon>
        <taxon>Actinomycetes</taxon>
        <taxon>Streptosporangiales</taxon>
        <taxon>Streptosporangiaceae</taxon>
        <taxon>Microbispora</taxon>
    </lineage>
</organism>
<comment type="caution">
    <text evidence="1">The sequence shown here is derived from an EMBL/GenBank/DDBJ whole genome shotgun (WGS) entry which is preliminary data.</text>
</comment>
<reference evidence="1 2" key="1">
    <citation type="submission" date="2024-05" db="EMBL/GenBank/DDBJ databases">
        <title>Microbispora sp.ZYX-F-249.</title>
        <authorList>
            <person name="Xie H."/>
        </authorList>
    </citation>
    <scope>NUCLEOTIDE SEQUENCE [LARGE SCALE GENOMIC DNA]</scope>
    <source>
        <strain evidence="1 2">ZYX-F-249</strain>
    </source>
</reference>
<keyword evidence="2" id="KW-1185">Reference proteome</keyword>
<dbReference type="EMBL" id="JBDJAW010000145">
    <property type="protein sequence ID" value="MEN3541371.1"/>
    <property type="molecule type" value="Genomic_DNA"/>
</dbReference>
<name>A0ABV0B3I7_9ACTN</name>
<accession>A0ABV0B3I7</accession>
<dbReference type="Proteomes" id="UP001447516">
    <property type="component" value="Unassembled WGS sequence"/>
</dbReference>
<evidence type="ECO:0000313" key="2">
    <source>
        <dbReference type="Proteomes" id="UP001447516"/>
    </source>
</evidence>